<dbReference type="InterPro" id="IPR009057">
    <property type="entry name" value="Homeodomain-like_sf"/>
</dbReference>
<dbReference type="InterPro" id="IPR018062">
    <property type="entry name" value="HTH_AraC-typ_CS"/>
</dbReference>
<reference evidence="5" key="1">
    <citation type="journal article" date="2021" name="PeerJ">
        <title>Extensive microbial diversity within the chicken gut microbiome revealed by metagenomics and culture.</title>
        <authorList>
            <person name="Gilroy R."/>
            <person name="Ravi A."/>
            <person name="Getino M."/>
            <person name="Pursley I."/>
            <person name="Horton D.L."/>
            <person name="Alikhan N.F."/>
            <person name="Baker D."/>
            <person name="Gharbi K."/>
            <person name="Hall N."/>
            <person name="Watson M."/>
            <person name="Adriaenssens E.M."/>
            <person name="Foster-Nyarko E."/>
            <person name="Jarju S."/>
            <person name="Secka A."/>
            <person name="Antonio M."/>
            <person name="Oren A."/>
            <person name="Chaudhuri R.R."/>
            <person name="La Ragione R."/>
            <person name="Hildebrand F."/>
            <person name="Pallen M.J."/>
        </authorList>
    </citation>
    <scope>NUCLEOTIDE SEQUENCE</scope>
    <source>
        <strain evidence="5">ChiSjej5B23-15282</strain>
    </source>
</reference>
<evidence type="ECO:0000259" key="4">
    <source>
        <dbReference type="PROSITE" id="PS01124"/>
    </source>
</evidence>
<dbReference type="EMBL" id="DXFA01000125">
    <property type="protein sequence ID" value="HIX48774.1"/>
    <property type="molecule type" value="Genomic_DNA"/>
</dbReference>
<dbReference type="SUPFAM" id="SSF51215">
    <property type="entry name" value="Regulatory protein AraC"/>
    <property type="match status" value="1"/>
</dbReference>
<keyword evidence="1" id="KW-0805">Transcription regulation</keyword>
<dbReference type="SUPFAM" id="SSF46689">
    <property type="entry name" value="Homeodomain-like"/>
    <property type="match status" value="2"/>
</dbReference>
<dbReference type="PROSITE" id="PS00041">
    <property type="entry name" value="HTH_ARAC_FAMILY_1"/>
    <property type="match status" value="1"/>
</dbReference>
<evidence type="ECO:0000256" key="1">
    <source>
        <dbReference type="ARBA" id="ARBA00023015"/>
    </source>
</evidence>
<reference evidence="5" key="2">
    <citation type="submission" date="2021-04" db="EMBL/GenBank/DDBJ databases">
        <authorList>
            <person name="Gilroy R."/>
        </authorList>
    </citation>
    <scope>NUCLEOTIDE SEQUENCE</scope>
    <source>
        <strain evidence="5">ChiSjej5B23-15282</strain>
    </source>
</reference>
<dbReference type="PANTHER" id="PTHR43280">
    <property type="entry name" value="ARAC-FAMILY TRANSCRIPTIONAL REGULATOR"/>
    <property type="match status" value="1"/>
</dbReference>
<dbReference type="PANTHER" id="PTHR43280:SF2">
    <property type="entry name" value="HTH-TYPE TRANSCRIPTIONAL REGULATOR EXSA"/>
    <property type="match status" value="1"/>
</dbReference>
<evidence type="ECO:0000313" key="5">
    <source>
        <dbReference type="EMBL" id="HIX48774.1"/>
    </source>
</evidence>
<dbReference type="PROSITE" id="PS01124">
    <property type="entry name" value="HTH_ARAC_FAMILY_2"/>
    <property type="match status" value="1"/>
</dbReference>
<keyword evidence="2" id="KW-0238">DNA-binding</keyword>
<sequence>MINKQTNDSTFKSYGSFYDEPVDVQKHNLIRQEISSPSKKLTQLFVFSSEVYIECPLGVALILVSDSPDMTDLKPFPVRHYIKLKPGVYFNLIPQTTPLTWTLAAPHVQPQTVPLPSPYTYQPVSVPLHVRRILDCWFTKHSKPCQIIKPVHRSYELLYIYEGSMHVELSSGRYSLQPHDLIIYRSDRAVLDIRENCSYLTAVFELNQRKTLHILNNTFHCTSELQQILWKLLIESGENSYYTKTLMECYLQEALLLLMQFYESISHKTLFADNNSARNDLLSEILSYMNKRITEPITIEEICHEFYISRSSLQALFKTHLNTSPKNYLLNIKLQKSKELIRQSQYTISETAYMLGFSSIHYFSRLFKKYFNTTPSAYAKKIAENQNKQQNEHQV</sequence>
<dbReference type="Proteomes" id="UP000824243">
    <property type="component" value="Unassembled WGS sequence"/>
</dbReference>
<keyword evidence="3" id="KW-0804">Transcription</keyword>
<evidence type="ECO:0000313" key="6">
    <source>
        <dbReference type="Proteomes" id="UP000824243"/>
    </source>
</evidence>
<comment type="caution">
    <text evidence="5">The sequence shown here is derived from an EMBL/GenBank/DDBJ whole genome shotgun (WGS) entry which is preliminary data.</text>
</comment>
<proteinExistence type="predicted"/>
<name>A0A9D2ATP8_9FIRM</name>
<protein>
    <submittedName>
        <fullName evidence="5">Helix-turn-helix transcriptional regulator</fullName>
    </submittedName>
</protein>
<feature type="domain" description="HTH araC/xylS-type" evidence="4">
    <location>
        <begin position="283"/>
        <end position="381"/>
    </location>
</feature>
<dbReference type="InterPro" id="IPR020449">
    <property type="entry name" value="Tscrpt_reg_AraC-type_HTH"/>
</dbReference>
<accession>A0A9D2ATP8</accession>
<gene>
    <name evidence="5" type="ORF">H9981_07180</name>
</gene>
<evidence type="ECO:0000256" key="2">
    <source>
        <dbReference type="ARBA" id="ARBA00023125"/>
    </source>
</evidence>
<evidence type="ECO:0000256" key="3">
    <source>
        <dbReference type="ARBA" id="ARBA00023163"/>
    </source>
</evidence>
<organism evidence="5 6">
    <name type="scientific">Candidatus Mediterraneibacter caccavium</name>
    <dbReference type="NCBI Taxonomy" id="2838661"/>
    <lineage>
        <taxon>Bacteria</taxon>
        <taxon>Bacillati</taxon>
        <taxon>Bacillota</taxon>
        <taxon>Clostridia</taxon>
        <taxon>Lachnospirales</taxon>
        <taxon>Lachnospiraceae</taxon>
        <taxon>Mediterraneibacter</taxon>
    </lineage>
</organism>
<dbReference type="Gene3D" id="1.10.10.60">
    <property type="entry name" value="Homeodomain-like"/>
    <property type="match status" value="2"/>
</dbReference>
<dbReference type="InterPro" id="IPR018060">
    <property type="entry name" value="HTH_AraC"/>
</dbReference>
<dbReference type="GO" id="GO:0043565">
    <property type="term" value="F:sequence-specific DNA binding"/>
    <property type="evidence" value="ECO:0007669"/>
    <property type="project" value="InterPro"/>
</dbReference>
<dbReference type="InterPro" id="IPR037923">
    <property type="entry name" value="HTH-like"/>
</dbReference>
<dbReference type="SMART" id="SM00342">
    <property type="entry name" value="HTH_ARAC"/>
    <property type="match status" value="1"/>
</dbReference>
<dbReference type="AlphaFoldDB" id="A0A9D2ATP8"/>
<dbReference type="Pfam" id="PF12833">
    <property type="entry name" value="HTH_18"/>
    <property type="match status" value="1"/>
</dbReference>
<dbReference type="PRINTS" id="PR00032">
    <property type="entry name" value="HTHARAC"/>
</dbReference>
<dbReference type="GO" id="GO:0003700">
    <property type="term" value="F:DNA-binding transcription factor activity"/>
    <property type="evidence" value="ECO:0007669"/>
    <property type="project" value="InterPro"/>
</dbReference>